<name>A0ACC7M0A8_9PSED</name>
<comment type="caution">
    <text evidence="1">The sequence shown here is derived from an EMBL/GenBank/DDBJ whole genome shotgun (WGS) entry which is preliminary data.</text>
</comment>
<keyword evidence="2" id="KW-1185">Reference proteome</keyword>
<proteinExistence type="predicted"/>
<evidence type="ECO:0000313" key="2">
    <source>
        <dbReference type="Proteomes" id="UP001615411"/>
    </source>
</evidence>
<protein>
    <submittedName>
        <fullName evidence="1">M16 family metallopeptidase</fullName>
    </submittedName>
</protein>
<accession>A0ACC7M0A8</accession>
<dbReference type="EMBL" id="JBIUGF010000089">
    <property type="protein sequence ID" value="MFJ1340689.1"/>
    <property type="molecule type" value="Genomic_DNA"/>
</dbReference>
<evidence type="ECO:0000313" key="1">
    <source>
        <dbReference type="EMBL" id="MFJ1340689.1"/>
    </source>
</evidence>
<reference evidence="1" key="1">
    <citation type="submission" date="2024-10" db="EMBL/GenBank/DDBJ databases">
        <title>Aeromonas and Pseudomonas from the Cagarras Archipelago, Rio de Janeiro, Brazil.</title>
        <authorList>
            <person name="Canellas A.L.B."/>
            <person name="Laport M.S."/>
        </authorList>
    </citation>
    <scope>NUCLEOTIDE SEQUENCE</scope>
    <source>
        <strain evidence="1">ACP-7</strain>
    </source>
</reference>
<dbReference type="Proteomes" id="UP001615411">
    <property type="component" value="Unassembled WGS sequence"/>
</dbReference>
<sequence>MNRNLLPALLLLMLVPAQAQEQQPLELESLKSPPAALSALQLPIESWQTPQGSQVLFVRNSQLPMFDLQVVFDASAARDDGASGLAQLTLGMLDEGTATRNALQIAEGFDDIGAKLRKTLKLDNAVISLRSLSSEQHRDNAVALLSEILGEPSFPADNLLKTKNQLSSLSTRRQDYAYYKAFDLLFEHTFANHPYAGNGMGTTQTLGALTAADLRDFHQRAFNAGNALITLVGDLTSEQARAIATQLTAALPAGSALAPFPQPAEFEPEIYHLEHPGTQSLLLFAIPGVTVEHPDSPALALANLILGGPGATSRLFEALRTQRGLTYGADSKLIQRPGSGLWVFKTEVQAKYRDGAMQLLETLLQDYAETGPTEQQFVDAKEQLRGSYLLDSVSNQQISGILAHIGVNQLPLDSRQVFLEQVQALTLDQLKVALKNHLKLDKLVQISVGPSVEQHDLPEIGSASG</sequence>
<gene>
    <name evidence="1" type="ORF">ACIKP7_21425</name>
</gene>
<organism evidence="1 2">
    <name type="scientific">Pseudomonas caricapapayae</name>
    <dbReference type="NCBI Taxonomy" id="46678"/>
    <lineage>
        <taxon>Bacteria</taxon>
        <taxon>Pseudomonadati</taxon>
        <taxon>Pseudomonadota</taxon>
        <taxon>Gammaproteobacteria</taxon>
        <taxon>Pseudomonadales</taxon>
        <taxon>Pseudomonadaceae</taxon>
        <taxon>Pseudomonas</taxon>
    </lineage>
</organism>